<evidence type="ECO:0000256" key="2">
    <source>
        <dbReference type="ARBA" id="ARBA00022980"/>
    </source>
</evidence>
<dbReference type="GO" id="GO:0005739">
    <property type="term" value="C:mitochondrion"/>
    <property type="evidence" value="ECO:0007669"/>
    <property type="project" value="GOC"/>
</dbReference>
<dbReference type="GO" id="GO:0003735">
    <property type="term" value="F:structural constituent of ribosome"/>
    <property type="evidence" value="ECO:0007669"/>
    <property type="project" value="InterPro"/>
</dbReference>
<proteinExistence type="inferred from homology"/>
<dbReference type="EMBL" id="MW561225">
    <property type="protein sequence ID" value="QTI82909.1"/>
    <property type="molecule type" value="Genomic_DNA"/>
</dbReference>
<dbReference type="PROSITE" id="PS00732">
    <property type="entry name" value="RIBOSOMAL_S16"/>
    <property type="match status" value="1"/>
</dbReference>
<keyword evidence="3 4" id="KW-0687">Ribonucleoprotein</keyword>
<protein>
    <recommendedName>
        <fullName evidence="4">Small ribosomal subunit protein bS16c</fullName>
    </recommendedName>
</protein>
<evidence type="ECO:0000256" key="4">
    <source>
        <dbReference type="HAMAP-Rule" id="MF_00385"/>
    </source>
</evidence>
<dbReference type="SUPFAM" id="SSF54565">
    <property type="entry name" value="Ribosomal protein S16"/>
    <property type="match status" value="1"/>
</dbReference>
<evidence type="ECO:0000256" key="3">
    <source>
        <dbReference type="ARBA" id="ARBA00023274"/>
    </source>
</evidence>
<reference evidence="5" key="1">
    <citation type="submission" date="2021-02" db="EMBL/GenBank/DDBJ databases">
        <authorList>
            <person name="Huang H."/>
            <person name="Chen N."/>
        </authorList>
    </citation>
    <scope>NUCLEOTIDE SEQUENCE</scope>
</reference>
<organism evidence="5">
    <name type="scientific">Coscinodiscus granii</name>
    <dbReference type="NCBI Taxonomy" id="265552"/>
    <lineage>
        <taxon>Eukaryota</taxon>
        <taxon>Sar</taxon>
        <taxon>Stramenopiles</taxon>
        <taxon>Ochrophyta</taxon>
        <taxon>Bacillariophyta</taxon>
        <taxon>Coscinodiscophyceae</taxon>
        <taxon>Coscinodiscophycidae</taxon>
        <taxon>Coscinodiscales</taxon>
        <taxon>Coscinodiscaceae</taxon>
        <taxon>Coscinodiscus</taxon>
    </lineage>
</organism>
<dbReference type="PANTHER" id="PTHR12919">
    <property type="entry name" value="30S RIBOSOMAL PROTEIN S16"/>
    <property type="match status" value="1"/>
</dbReference>
<comment type="similarity">
    <text evidence="1 4">Belongs to the bacterial ribosomal protein bS16 family.</text>
</comment>
<dbReference type="GeneID" id="69241437"/>
<keyword evidence="2 4" id="KW-0689">Ribosomal protein</keyword>
<geneLocation type="chloroplast" evidence="5"/>
<dbReference type="GO" id="GO:0015935">
    <property type="term" value="C:small ribosomal subunit"/>
    <property type="evidence" value="ECO:0007669"/>
    <property type="project" value="TreeGrafter"/>
</dbReference>
<sequence length="79" mass="9376">MLKLRLKRCGRKKQPSYRLVIMTESSRRDGRFIDQVGFYNTITKQSYFDIDKINQWLEQGVKPTDTVKNLLIKANIIKK</sequence>
<comment type="subcellular location">
    <subcellularLocation>
        <location evidence="4">Plastid</location>
        <location evidence="4">Chloroplast</location>
    </subcellularLocation>
</comment>
<dbReference type="Pfam" id="PF00886">
    <property type="entry name" value="Ribosomal_S16"/>
    <property type="match status" value="1"/>
</dbReference>
<evidence type="ECO:0000256" key="1">
    <source>
        <dbReference type="ARBA" id="ARBA00006668"/>
    </source>
</evidence>
<keyword evidence="5" id="KW-0150">Chloroplast</keyword>
<dbReference type="InterPro" id="IPR023803">
    <property type="entry name" value="Ribosomal_bS16_dom_sf"/>
</dbReference>
<keyword evidence="5" id="KW-0934">Plastid</keyword>
<dbReference type="RefSeq" id="YP_010241994.1">
    <property type="nucleotide sequence ID" value="NC_059930.1"/>
</dbReference>
<dbReference type="HAMAP" id="MF_00385">
    <property type="entry name" value="Ribosomal_bS16"/>
    <property type="match status" value="1"/>
</dbReference>
<dbReference type="InterPro" id="IPR000307">
    <property type="entry name" value="Ribosomal_bS16"/>
</dbReference>
<dbReference type="Gene3D" id="3.30.1320.10">
    <property type="match status" value="1"/>
</dbReference>
<dbReference type="GO" id="GO:0032543">
    <property type="term" value="P:mitochondrial translation"/>
    <property type="evidence" value="ECO:0007669"/>
    <property type="project" value="TreeGrafter"/>
</dbReference>
<evidence type="ECO:0000313" key="5">
    <source>
        <dbReference type="EMBL" id="QTI82909.1"/>
    </source>
</evidence>
<dbReference type="AlphaFoldDB" id="A0A8A6KQI2"/>
<dbReference type="InterPro" id="IPR020592">
    <property type="entry name" value="Ribosomal_bS16_CS"/>
</dbReference>
<gene>
    <name evidence="4 5" type="primary">rps16</name>
</gene>
<accession>A0A8A6KQI2</accession>
<dbReference type="PANTHER" id="PTHR12919:SF20">
    <property type="entry name" value="SMALL RIBOSOMAL SUBUNIT PROTEIN BS16M"/>
    <property type="match status" value="1"/>
</dbReference>
<dbReference type="GO" id="GO:0009507">
    <property type="term" value="C:chloroplast"/>
    <property type="evidence" value="ECO:0007669"/>
    <property type="project" value="UniProtKB-SubCell"/>
</dbReference>
<name>A0A8A6KQI2_9STRA</name>
<dbReference type="NCBIfam" id="TIGR00002">
    <property type="entry name" value="S16"/>
    <property type="match status" value="1"/>
</dbReference>